<feature type="transmembrane region" description="Helical" evidence="1">
    <location>
        <begin position="90"/>
        <end position="111"/>
    </location>
</feature>
<keyword evidence="5" id="KW-1185">Reference proteome</keyword>
<feature type="transmembrane region" description="Helical" evidence="1">
    <location>
        <begin position="42"/>
        <end position="62"/>
    </location>
</feature>
<dbReference type="Proteomes" id="UP000199159">
    <property type="component" value="Unassembled WGS sequence"/>
</dbReference>
<keyword evidence="1" id="KW-0472">Membrane</keyword>
<proteinExistence type="predicted"/>
<name>A0A1H0US91_9BACI</name>
<evidence type="ECO:0000313" key="5">
    <source>
        <dbReference type="Proteomes" id="UP000199159"/>
    </source>
</evidence>
<gene>
    <name evidence="4" type="ORF">SAMN05216565_105129</name>
</gene>
<dbReference type="InterPro" id="IPR052955">
    <property type="entry name" value="UPF0703_membrane_permease"/>
</dbReference>
<dbReference type="EMBL" id="FNJU01000005">
    <property type="protein sequence ID" value="SDP69000.1"/>
    <property type="molecule type" value="Genomic_DNA"/>
</dbReference>
<dbReference type="STRING" id="930152.SAMN05216565_105129"/>
<dbReference type="AlphaFoldDB" id="A0A1H0US91"/>
<dbReference type="NCBIfam" id="TIGR03943">
    <property type="entry name" value="TIGR03943 family putative permease subunit"/>
    <property type="match status" value="1"/>
</dbReference>
<dbReference type="PANTHER" id="PTHR40047:SF1">
    <property type="entry name" value="UPF0703 PROTEIN YCGQ"/>
    <property type="match status" value="1"/>
</dbReference>
<dbReference type="OrthoDB" id="9770408at2"/>
<evidence type="ECO:0000259" key="3">
    <source>
        <dbReference type="Pfam" id="PF21537"/>
    </source>
</evidence>
<evidence type="ECO:0000313" key="4">
    <source>
        <dbReference type="EMBL" id="SDP69000.1"/>
    </source>
</evidence>
<dbReference type="Pfam" id="PF09323">
    <property type="entry name" value="DUF1980"/>
    <property type="match status" value="1"/>
</dbReference>
<feature type="transmembrane region" description="Helical" evidence="1">
    <location>
        <begin position="12"/>
        <end position="30"/>
    </location>
</feature>
<reference evidence="5" key="1">
    <citation type="submission" date="2016-10" db="EMBL/GenBank/DDBJ databases">
        <authorList>
            <person name="Varghese N."/>
            <person name="Submissions S."/>
        </authorList>
    </citation>
    <scope>NUCLEOTIDE SEQUENCE [LARGE SCALE GENOMIC DNA]</scope>
    <source>
        <strain evidence="5">IBRC-M10078</strain>
    </source>
</reference>
<evidence type="ECO:0000259" key="2">
    <source>
        <dbReference type="Pfam" id="PF09323"/>
    </source>
</evidence>
<feature type="domain" description="DUF1980" evidence="3">
    <location>
        <begin position="187"/>
        <end position="318"/>
    </location>
</feature>
<dbReference type="Pfam" id="PF21537">
    <property type="entry name" value="DUF1980_C"/>
    <property type="match status" value="1"/>
</dbReference>
<sequence length="320" mass="36648">MEINRDQHFHMYIRGIILIGFTMLLFKLIVNGDIINFIAPRMMPFIYFATGTFLLMGVIQIWRSGSKKVDDVHCDCGADHHVKGSSIKSILLYSLFIIPVVTGFMFSNNVLDSSVIEKRGIKYGSGLYTKPPSPEEAKALEQSDTSRAEEYLKNPDEYMENLDQEIAGVEGPPLEHPEGFEVQEPPAEYYDVLKEELLQKDKIVVEDDKYIPIMNIIDVNVDQFVGKELEIVGFIYREEDFTENQVVIARFGLSCCVADASIYGTLSTGEMTKDLENDQWVRAKGTISQITYNDWPLPYLQITELELIDQPKEPYIYEYY</sequence>
<dbReference type="InterPro" id="IPR048447">
    <property type="entry name" value="DUF1980_C"/>
</dbReference>
<keyword evidence="1" id="KW-1133">Transmembrane helix</keyword>
<dbReference type="PANTHER" id="PTHR40047">
    <property type="entry name" value="UPF0703 PROTEIN YCGQ"/>
    <property type="match status" value="1"/>
</dbReference>
<protein>
    <submittedName>
        <fullName evidence="4">Putative membrane protein</fullName>
    </submittedName>
</protein>
<dbReference type="InterPro" id="IPR048493">
    <property type="entry name" value="DUF1980_N"/>
</dbReference>
<dbReference type="RefSeq" id="WP_090854374.1">
    <property type="nucleotide sequence ID" value="NZ_FNJU01000005.1"/>
</dbReference>
<feature type="domain" description="DUF1980" evidence="2">
    <location>
        <begin position="13"/>
        <end position="121"/>
    </location>
</feature>
<evidence type="ECO:0000256" key="1">
    <source>
        <dbReference type="SAM" id="Phobius"/>
    </source>
</evidence>
<keyword evidence="1" id="KW-0812">Transmembrane</keyword>
<dbReference type="InterPro" id="IPR015402">
    <property type="entry name" value="DUF1980"/>
</dbReference>
<organism evidence="4 5">
    <name type="scientific">Litchfieldia salsa</name>
    <dbReference type="NCBI Taxonomy" id="930152"/>
    <lineage>
        <taxon>Bacteria</taxon>
        <taxon>Bacillati</taxon>
        <taxon>Bacillota</taxon>
        <taxon>Bacilli</taxon>
        <taxon>Bacillales</taxon>
        <taxon>Bacillaceae</taxon>
        <taxon>Litchfieldia</taxon>
    </lineage>
</organism>
<accession>A0A1H0US91</accession>